<dbReference type="Proteomes" id="UP000054937">
    <property type="component" value="Unassembled WGS sequence"/>
</dbReference>
<comment type="caution">
    <text evidence="2">The sequence shown here is derived from an EMBL/GenBank/DDBJ whole genome shotgun (WGS) entry which is preliminary data.</text>
</comment>
<reference evidence="2 3" key="1">
    <citation type="journal article" date="2015" name="Sci. Rep.">
        <title>Genome of the facultative scuticociliatosis pathogen Pseudocohnilembus persalinus provides insight into its virulence through horizontal gene transfer.</title>
        <authorList>
            <person name="Xiong J."/>
            <person name="Wang G."/>
            <person name="Cheng J."/>
            <person name="Tian M."/>
            <person name="Pan X."/>
            <person name="Warren A."/>
            <person name="Jiang C."/>
            <person name="Yuan D."/>
            <person name="Miao W."/>
        </authorList>
    </citation>
    <scope>NUCLEOTIDE SEQUENCE [LARGE SCALE GENOMIC DNA]</scope>
    <source>
        <strain evidence="2">36N120E</strain>
    </source>
</reference>
<accession>A0A0V0QUV6</accession>
<organism evidence="2 3">
    <name type="scientific">Pseudocohnilembus persalinus</name>
    <name type="common">Ciliate</name>
    <dbReference type="NCBI Taxonomy" id="266149"/>
    <lineage>
        <taxon>Eukaryota</taxon>
        <taxon>Sar</taxon>
        <taxon>Alveolata</taxon>
        <taxon>Ciliophora</taxon>
        <taxon>Intramacronucleata</taxon>
        <taxon>Oligohymenophorea</taxon>
        <taxon>Scuticociliatia</taxon>
        <taxon>Philasterida</taxon>
        <taxon>Pseudocohnilembidae</taxon>
        <taxon>Pseudocohnilembus</taxon>
    </lineage>
</organism>
<dbReference type="InParanoid" id="A0A0V0QUV6"/>
<dbReference type="AlphaFoldDB" id="A0A0V0QUV6"/>
<name>A0A0V0QUV6_PSEPJ</name>
<evidence type="ECO:0000313" key="2">
    <source>
        <dbReference type="EMBL" id="KRX06095.1"/>
    </source>
</evidence>
<gene>
    <name evidence="2" type="ORF">PPERSA_09707</name>
</gene>
<dbReference type="EMBL" id="LDAU01000101">
    <property type="protein sequence ID" value="KRX06095.1"/>
    <property type="molecule type" value="Genomic_DNA"/>
</dbReference>
<evidence type="ECO:0000256" key="1">
    <source>
        <dbReference type="SAM" id="MobiDB-lite"/>
    </source>
</evidence>
<sequence>MSDFQFDNNFVNDTSNINSFDLNCQTDDQRKIYFEDMDNNGENQNDSILDDISLSLFFKQDGGSQQNYQNDNDYDIQSAYLVSTNQENSQSFNKNIQQQYTNSQFLKNYQIQNPNTLWNYDDGFQQNLYKKTTDIQNQISNLTQNAYGFNEEQIEFEQQLQKNKNKKQLNETNTTDQSTRISLLQYESTQKKDENLQYKQQNIQNQKNYNQNQNQQNFDSQIFLQNQQFQNHNNDDDENNNYLSKNQTLQKTQLNQSQDVDLQQQDFSKQFVSKQNNKQKQCNKFYNKNKQSNEQNQEKDPLDLVDKVNTKNLCRNLFQFFRKFQQKKKQKQFEKYLKLVNNGRLTEKDLNKFKIYFFEIYYDLNNKNQEKKIKNNSEIDEKQEKKVSSTTQINLQSIENIFNGNQIEKEKKYFVKKLQITEEKLREFHSILLDLTFKLIFDLIIDNQNLKNFYIKDEQLQNLSQEKINKINKKIEQNGIPINYSYITEGGKAFFQNSIYLLQCMFKPEQISQGFINQGDEKKIKI</sequence>
<evidence type="ECO:0000313" key="3">
    <source>
        <dbReference type="Proteomes" id="UP000054937"/>
    </source>
</evidence>
<keyword evidence="3" id="KW-1185">Reference proteome</keyword>
<proteinExistence type="predicted"/>
<feature type="region of interest" description="Disordered" evidence="1">
    <location>
        <begin position="162"/>
        <end position="181"/>
    </location>
</feature>
<protein>
    <submittedName>
        <fullName evidence="2">Uncharacterized protein</fullName>
    </submittedName>
</protein>